<comment type="caution">
    <text evidence="2">The sequence shown here is derived from an EMBL/GenBank/DDBJ whole genome shotgun (WGS) entry which is preliminary data.</text>
</comment>
<protein>
    <submittedName>
        <fullName evidence="2">Uncharacterized protein</fullName>
    </submittedName>
</protein>
<dbReference type="Proteomes" id="UP000275267">
    <property type="component" value="Unassembled WGS sequence"/>
</dbReference>
<organism evidence="2 3">
    <name type="scientific">Panicum miliaceum</name>
    <name type="common">Proso millet</name>
    <name type="synonym">Broomcorn millet</name>
    <dbReference type="NCBI Taxonomy" id="4540"/>
    <lineage>
        <taxon>Eukaryota</taxon>
        <taxon>Viridiplantae</taxon>
        <taxon>Streptophyta</taxon>
        <taxon>Embryophyta</taxon>
        <taxon>Tracheophyta</taxon>
        <taxon>Spermatophyta</taxon>
        <taxon>Magnoliopsida</taxon>
        <taxon>Liliopsida</taxon>
        <taxon>Poales</taxon>
        <taxon>Poaceae</taxon>
        <taxon>PACMAD clade</taxon>
        <taxon>Panicoideae</taxon>
        <taxon>Panicodae</taxon>
        <taxon>Paniceae</taxon>
        <taxon>Panicinae</taxon>
        <taxon>Panicum</taxon>
        <taxon>Panicum sect. Panicum</taxon>
    </lineage>
</organism>
<dbReference type="EMBL" id="PQIB02000004">
    <property type="protein sequence ID" value="RLN21671.1"/>
    <property type="molecule type" value="Genomic_DNA"/>
</dbReference>
<evidence type="ECO:0000313" key="2">
    <source>
        <dbReference type="EMBL" id="RLN21671.1"/>
    </source>
</evidence>
<reference evidence="3" key="1">
    <citation type="journal article" date="2019" name="Nat. Commun.">
        <title>The genome of broomcorn millet.</title>
        <authorList>
            <person name="Zou C."/>
            <person name="Miki D."/>
            <person name="Li D."/>
            <person name="Tang Q."/>
            <person name="Xiao L."/>
            <person name="Rajput S."/>
            <person name="Deng P."/>
            <person name="Jia W."/>
            <person name="Huang R."/>
            <person name="Zhang M."/>
            <person name="Sun Y."/>
            <person name="Hu J."/>
            <person name="Fu X."/>
            <person name="Schnable P.S."/>
            <person name="Li F."/>
            <person name="Zhang H."/>
            <person name="Feng B."/>
            <person name="Zhu X."/>
            <person name="Liu R."/>
            <person name="Schnable J.C."/>
            <person name="Zhu J.-K."/>
            <person name="Zhang H."/>
        </authorList>
    </citation>
    <scope>NUCLEOTIDE SEQUENCE [LARGE SCALE GENOMIC DNA]</scope>
</reference>
<evidence type="ECO:0000313" key="3">
    <source>
        <dbReference type="Proteomes" id="UP000275267"/>
    </source>
</evidence>
<gene>
    <name evidence="2" type="ORF">C2845_PM07G38130</name>
</gene>
<name>A0A3L6SGB6_PANMI</name>
<accession>A0A3L6SGB6</accession>
<proteinExistence type="predicted"/>
<sequence>MENAAGAGTTGSHGERGPTAEEIARATQDMLRRHREEQQAWNQYYEQSCRGWRVIRGGEIRSIALLCPCSFSLQQQHH</sequence>
<feature type="region of interest" description="Disordered" evidence="1">
    <location>
        <begin position="1"/>
        <end position="20"/>
    </location>
</feature>
<dbReference type="AlphaFoldDB" id="A0A3L6SGB6"/>
<evidence type="ECO:0000256" key="1">
    <source>
        <dbReference type="SAM" id="MobiDB-lite"/>
    </source>
</evidence>
<keyword evidence="3" id="KW-1185">Reference proteome</keyword>